<sequence length="238" mass="25343">MSAAAVDGRSARAQRTRQIIADAHIALINDGELRPSAKQIAARAGVSQRALWDNFKDMESLMAGTARQQLDRQDEAFISVEPDVSLPERIERYCRQRAALLESVAPLARAADLQRPFSPVLQENLRENLRRIRAAFEALFMKELAALAPGDRERFTLAACAAADWASWQLLRDQLGLGVEQAGEVLQLTLTALLTHVAGAAAQGATVPGTAPPTPPAPPGVTAPGATLREGAALSGPG</sequence>
<organism evidence="5 6">
    <name type="scientific">Arthrobacter terrae</name>
    <dbReference type="NCBI Taxonomy" id="2935737"/>
    <lineage>
        <taxon>Bacteria</taxon>
        <taxon>Bacillati</taxon>
        <taxon>Actinomycetota</taxon>
        <taxon>Actinomycetes</taxon>
        <taxon>Micrococcales</taxon>
        <taxon>Micrococcaceae</taxon>
        <taxon>Arthrobacter</taxon>
    </lineage>
</organism>
<protein>
    <submittedName>
        <fullName evidence="5">TetR/AcrR family transcriptional regulator</fullName>
    </submittedName>
</protein>
<feature type="DNA-binding region" description="H-T-H motif" evidence="2">
    <location>
        <begin position="36"/>
        <end position="55"/>
    </location>
</feature>
<dbReference type="InterPro" id="IPR001647">
    <property type="entry name" value="HTH_TetR"/>
</dbReference>
<dbReference type="Proteomes" id="UP000655366">
    <property type="component" value="Unassembled WGS sequence"/>
</dbReference>
<keyword evidence="1 2" id="KW-0238">DNA-binding</keyword>
<evidence type="ECO:0000256" key="1">
    <source>
        <dbReference type="ARBA" id="ARBA00023125"/>
    </source>
</evidence>
<feature type="domain" description="HTH tetR-type" evidence="4">
    <location>
        <begin position="13"/>
        <end position="73"/>
    </location>
</feature>
<comment type="caution">
    <text evidence="5">The sequence shown here is derived from an EMBL/GenBank/DDBJ whole genome shotgun (WGS) entry which is preliminary data.</text>
</comment>
<evidence type="ECO:0000259" key="4">
    <source>
        <dbReference type="PROSITE" id="PS50977"/>
    </source>
</evidence>
<reference evidence="5 6" key="1">
    <citation type="submission" date="2020-11" db="EMBL/GenBank/DDBJ databases">
        <title>Arthrobacter antarcticus sp. nov., isolated from Antarctic Soil.</title>
        <authorList>
            <person name="Li J."/>
        </authorList>
    </citation>
    <scope>NUCLEOTIDE SEQUENCE [LARGE SCALE GENOMIC DNA]</scope>
    <source>
        <strain evidence="5 6">Z1-20</strain>
    </source>
</reference>
<feature type="region of interest" description="Disordered" evidence="3">
    <location>
        <begin position="204"/>
        <end position="238"/>
    </location>
</feature>
<keyword evidence="6" id="KW-1185">Reference proteome</keyword>
<gene>
    <name evidence="5" type="ORF">IV500_14570</name>
</gene>
<proteinExistence type="predicted"/>
<feature type="compositionally biased region" description="Pro residues" evidence="3">
    <location>
        <begin position="210"/>
        <end position="221"/>
    </location>
</feature>
<dbReference type="RefSeq" id="WP_196397541.1">
    <property type="nucleotide sequence ID" value="NZ_JADNYM010000019.1"/>
</dbReference>
<dbReference type="EMBL" id="JADNYM010000019">
    <property type="protein sequence ID" value="MBG0740601.1"/>
    <property type="molecule type" value="Genomic_DNA"/>
</dbReference>
<evidence type="ECO:0000313" key="5">
    <source>
        <dbReference type="EMBL" id="MBG0740601.1"/>
    </source>
</evidence>
<dbReference type="AlphaFoldDB" id="A0A931CR34"/>
<evidence type="ECO:0000256" key="2">
    <source>
        <dbReference type="PROSITE-ProRule" id="PRU00335"/>
    </source>
</evidence>
<dbReference type="GO" id="GO:0003677">
    <property type="term" value="F:DNA binding"/>
    <property type="evidence" value="ECO:0007669"/>
    <property type="project" value="UniProtKB-UniRule"/>
</dbReference>
<dbReference type="PROSITE" id="PS50977">
    <property type="entry name" value="HTH_TETR_2"/>
    <property type="match status" value="1"/>
</dbReference>
<dbReference type="Gene3D" id="1.10.357.10">
    <property type="entry name" value="Tetracycline Repressor, domain 2"/>
    <property type="match status" value="1"/>
</dbReference>
<dbReference type="InterPro" id="IPR009057">
    <property type="entry name" value="Homeodomain-like_sf"/>
</dbReference>
<evidence type="ECO:0000256" key="3">
    <source>
        <dbReference type="SAM" id="MobiDB-lite"/>
    </source>
</evidence>
<accession>A0A931CR34</accession>
<dbReference type="SUPFAM" id="SSF46689">
    <property type="entry name" value="Homeodomain-like"/>
    <property type="match status" value="1"/>
</dbReference>
<evidence type="ECO:0000313" key="6">
    <source>
        <dbReference type="Proteomes" id="UP000655366"/>
    </source>
</evidence>
<name>A0A931CR34_9MICC</name>